<keyword evidence="6" id="KW-0456">Lyase</keyword>
<gene>
    <name evidence="6" type="ORF">PROSTU_02629</name>
</gene>
<evidence type="ECO:0000313" key="7">
    <source>
        <dbReference type="Proteomes" id="UP000004506"/>
    </source>
</evidence>
<evidence type="ECO:0000256" key="4">
    <source>
        <dbReference type="ARBA" id="ARBA00022898"/>
    </source>
</evidence>
<comment type="similarity">
    <text evidence="2">Belongs to the threonine aldolase family.</text>
</comment>
<dbReference type="InterPro" id="IPR001597">
    <property type="entry name" value="ArAA_b-elim_lyase/Thr_aldolase"/>
</dbReference>
<organism evidence="6 7">
    <name type="scientific">Providencia stuartii ATCC 25827</name>
    <dbReference type="NCBI Taxonomy" id="471874"/>
    <lineage>
        <taxon>Bacteria</taxon>
        <taxon>Pseudomonadati</taxon>
        <taxon>Pseudomonadota</taxon>
        <taxon>Gammaproteobacteria</taxon>
        <taxon>Enterobacterales</taxon>
        <taxon>Morganellaceae</taxon>
        <taxon>Providencia</taxon>
    </lineage>
</organism>
<name>A0AA86YJI5_PROST</name>
<reference evidence="6 7" key="3">
    <citation type="submission" date="2008-05" db="EMBL/GenBank/DDBJ databases">
        <authorList>
            <person name="Fulton L."/>
            <person name="Clifton S."/>
            <person name="Fulton B."/>
            <person name="Xu J."/>
            <person name="Minx P."/>
            <person name="Pepin K.H."/>
            <person name="Johnson M."/>
            <person name="Thiruvilangam P."/>
            <person name="Bhonagiri V."/>
            <person name="Nash W.E."/>
            <person name="Mardis E.R."/>
            <person name="Wilson R.K."/>
        </authorList>
    </citation>
    <scope>NUCLEOTIDE SEQUENCE [LARGE SCALE GENOMIC DNA]</scope>
    <source>
        <strain evidence="6 7">ATCC 25827</strain>
    </source>
</reference>
<evidence type="ECO:0000256" key="2">
    <source>
        <dbReference type="ARBA" id="ARBA00006966"/>
    </source>
</evidence>
<dbReference type="InterPro" id="IPR015421">
    <property type="entry name" value="PyrdxlP-dep_Trfase_major"/>
</dbReference>
<evidence type="ECO:0000259" key="5">
    <source>
        <dbReference type="Pfam" id="PF01212"/>
    </source>
</evidence>
<sequence length="342" mass="37948">MMYSFQNDYNEIAHPAVMKALNDLVGSRFDGYGIDKYTQQIAEKIKSRIGRTDADIHFFNGGTITNLTAISHVLRPHQAVIAVDSGHIATHETGAIEATGHKVLTVSSDSGKLEPKHIQAVLAEHSDEHAVQPKLVYISNSTEIGTVYRKHELQALREACDQYGLWLFMDGARLASGLMSNKSDLTIEEIAQMTDMFYIGGTKIGAFSAEVLVLLNPALKSDFRYTLKQKGALQAKGWLLAAQFDALFSDDLFFQLGAYVNDKATQLVNLFEEKGFGFLAPPESNQIFVVLPNELATKLMSHYVLRKICEPEAGKSCLRLCTSWSTTQEDVDRFISTFNSLI</sequence>
<comment type="subunit">
    <text evidence="3">Homotetramer.</text>
</comment>
<keyword evidence="4" id="KW-0663">Pyridoxal phosphate</keyword>
<reference evidence="7" key="1">
    <citation type="submission" date="2008-04" db="EMBL/GenBank/DDBJ databases">
        <title>Draft genome sequence of Providencia stuartii (ATCC 25827).</title>
        <authorList>
            <person name="Sudarsanam P."/>
            <person name="Ley R."/>
            <person name="Guruge J."/>
            <person name="Turnbaugh P.J."/>
            <person name="Mahowald M."/>
            <person name="Liep D."/>
            <person name="Gordon J."/>
        </authorList>
    </citation>
    <scope>NUCLEOTIDE SEQUENCE [LARGE SCALE GENOMIC DNA]</scope>
    <source>
        <strain evidence="7">ATCC 25827</strain>
    </source>
</reference>
<proteinExistence type="inferred from homology"/>
<dbReference type="PANTHER" id="PTHR48097">
    <property type="entry name" value="L-THREONINE ALDOLASE-RELATED"/>
    <property type="match status" value="1"/>
</dbReference>
<evidence type="ECO:0000313" key="6">
    <source>
        <dbReference type="EMBL" id="EDU59440.1"/>
    </source>
</evidence>
<dbReference type="Pfam" id="PF01212">
    <property type="entry name" value="Beta_elim_lyase"/>
    <property type="match status" value="1"/>
</dbReference>
<dbReference type="EMBL" id="ABJD02000101">
    <property type="protein sequence ID" value="EDU59440.1"/>
    <property type="molecule type" value="Genomic_DNA"/>
</dbReference>
<reference evidence="7" key="2">
    <citation type="submission" date="2008-04" db="EMBL/GenBank/DDBJ databases">
        <title>Draft genome sequence of Providencia stuartii(ATCC 25827).</title>
        <authorList>
            <person name="Sudarsanam P."/>
            <person name="Ley R."/>
            <person name="Guruge J."/>
            <person name="Turnbaugh P.J."/>
            <person name="Mahowald M."/>
            <person name="Liep D."/>
            <person name="Gordon J."/>
        </authorList>
    </citation>
    <scope>NUCLEOTIDE SEQUENCE [LARGE SCALE GENOMIC DNA]</scope>
    <source>
        <strain evidence="7">ATCC 25827</strain>
    </source>
</reference>
<protein>
    <submittedName>
        <fullName evidence="6">Beta-eliminating lyase</fullName>
    </submittedName>
</protein>
<dbReference type="AlphaFoldDB" id="A0AA86YJI5"/>
<dbReference type="Gene3D" id="3.40.640.10">
    <property type="entry name" value="Type I PLP-dependent aspartate aminotransferase-like (Major domain)"/>
    <property type="match status" value="1"/>
</dbReference>
<dbReference type="GO" id="GO:0006520">
    <property type="term" value="P:amino acid metabolic process"/>
    <property type="evidence" value="ECO:0007669"/>
    <property type="project" value="InterPro"/>
</dbReference>
<comment type="cofactor">
    <cofactor evidence="1">
        <name>pyridoxal 5'-phosphate</name>
        <dbReference type="ChEBI" id="CHEBI:597326"/>
    </cofactor>
</comment>
<evidence type="ECO:0000256" key="1">
    <source>
        <dbReference type="ARBA" id="ARBA00001933"/>
    </source>
</evidence>
<accession>A0AA86YJI5</accession>
<dbReference type="GO" id="GO:0016829">
    <property type="term" value="F:lyase activity"/>
    <property type="evidence" value="ECO:0007669"/>
    <property type="project" value="UniProtKB-KW"/>
</dbReference>
<evidence type="ECO:0000256" key="3">
    <source>
        <dbReference type="ARBA" id="ARBA00011881"/>
    </source>
</evidence>
<feature type="domain" description="Aromatic amino acid beta-eliminating lyase/threonine aldolase" evidence="5">
    <location>
        <begin position="30"/>
        <end position="291"/>
    </location>
</feature>
<dbReference type="SUPFAM" id="SSF53383">
    <property type="entry name" value="PLP-dependent transferases"/>
    <property type="match status" value="1"/>
</dbReference>
<dbReference type="Gene3D" id="3.90.1150.10">
    <property type="entry name" value="Aspartate Aminotransferase, domain 1"/>
    <property type="match status" value="1"/>
</dbReference>
<dbReference type="Proteomes" id="UP000004506">
    <property type="component" value="Unassembled WGS sequence"/>
</dbReference>
<dbReference type="PANTHER" id="PTHR48097:SF5">
    <property type="entry name" value="LOW SPECIFICITY L-THREONINE ALDOLASE"/>
    <property type="match status" value="1"/>
</dbReference>
<comment type="caution">
    <text evidence="6">The sequence shown here is derived from an EMBL/GenBank/DDBJ whole genome shotgun (WGS) entry which is preliminary data.</text>
</comment>
<dbReference type="InterPro" id="IPR015422">
    <property type="entry name" value="PyrdxlP-dep_Trfase_small"/>
</dbReference>
<dbReference type="InterPro" id="IPR015424">
    <property type="entry name" value="PyrdxlP-dep_Trfase"/>
</dbReference>